<name>A0AAE8N438_9PEZI</name>
<dbReference type="EMBL" id="ONZQ02000012">
    <property type="protein sequence ID" value="SPO05194.1"/>
    <property type="molecule type" value="Genomic_DNA"/>
</dbReference>
<keyword evidence="7 9" id="KW-0408">Iron</keyword>
<comment type="similarity">
    <text evidence="2">Belongs to the cytochrome P450 family.</text>
</comment>
<keyword evidence="12" id="KW-1185">Reference proteome</keyword>
<dbReference type="GO" id="GO:0016705">
    <property type="term" value="F:oxidoreductase activity, acting on paired donors, with incorporation or reduction of molecular oxygen"/>
    <property type="evidence" value="ECO:0007669"/>
    <property type="project" value="InterPro"/>
</dbReference>
<comment type="cofactor">
    <cofactor evidence="1 9">
        <name>heme</name>
        <dbReference type="ChEBI" id="CHEBI:30413"/>
    </cofactor>
</comment>
<accession>A0AAE8N438</accession>
<dbReference type="GO" id="GO:0019836">
    <property type="term" value="P:symbiont-mediated hemolysis of host erythrocyte"/>
    <property type="evidence" value="ECO:0007669"/>
    <property type="project" value="InterPro"/>
</dbReference>
<dbReference type="Gene3D" id="2.60.270.50">
    <property type="match status" value="1"/>
</dbReference>
<dbReference type="PRINTS" id="PR00463">
    <property type="entry name" value="EP450I"/>
</dbReference>
<evidence type="ECO:0000313" key="11">
    <source>
        <dbReference type="EMBL" id="SPO05194.1"/>
    </source>
</evidence>
<dbReference type="PRINTS" id="PR00385">
    <property type="entry name" value="P450"/>
</dbReference>
<evidence type="ECO:0000256" key="10">
    <source>
        <dbReference type="SAM" id="Phobius"/>
    </source>
</evidence>
<keyword evidence="10" id="KW-0812">Transmembrane</keyword>
<evidence type="ECO:0000256" key="2">
    <source>
        <dbReference type="ARBA" id="ARBA00010617"/>
    </source>
</evidence>
<dbReference type="Pfam" id="PF00067">
    <property type="entry name" value="p450"/>
    <property type="match status" value="1"/>
</dbReference>
<dbReference type="InterPro" id="IPR036396">
    <property type="entry name" value="Cyt_P450_sf"/>
</dbReference>
<comment type="caution">
    <text evidence="11">The sequence shown here is derived from an EMBL/GenBank/DDBJ whole genome shotgun (WGS) entry which is preliminary data.</text>
</comment>
<dbReference type="SUPFAM" id="SSF48264">
    <property type="entry name" value="Cytochrome P450"/>
    <property type="match status" value="1"/>
</dbReference>
<feature type="transmembrane region" description="Helical" evidence="10">
    <location>
        <begin position="12"/>
        <end position="30"/>
    </location>
</feature>
<evidence type="ECO:0000256" key="8">
    <source>
        <dbReference type="ARBA" id="ARBA00023033"/>
    </source>
</evidence>
<evidence type="ECO:0000256" key="9">
    <source>
        <dbReference type="PIRSR" id="PIRSR602401-1"/>
    </source>
</evidence>
<dbReference type="InterPro" id="IPR002401">
    <property type="entry name" value="Cyt_P450_E_grp-I"/>
</dbReference>
<keyword evidence="10" id="KW-1133">Transmembrane helix</keyword>
<dbReference type="Proteomes" id="UP001187682">
    <property type="component" value="Unassembled WGS sequence"/>
</dbReference>
<evidence type="ECO:0000256" key="4">
    <source>
        <dbReference type="ARBA" id="ARBA00022617"/>
    </source>
</evidence>
<reference evidence="11" key="1">
    <citation type="submission" date="2018-03" db="EMBL/GenBank/DDBJ databases">
        <authorList>
            <person name="Guldener U."/>
        </authorList>
    </citation>
    <scope>NUCLEOTIDE SEQUENCE</scope>
</reference>
<dbReference type="PANTHER" id="PTHR24305">
    <property type="entry name" value="CYTOCHROME P450"/>
    <property type="match status" value="1"/>
</dbReference>
<dbReference type="Pfam" id="PF06355">
    <property type="entry name" value="Aegerolysin"/>
    <property type="match status" value="1"/>
</dbReference>
<gene>
    <name evidence="11" type="ORF">DNG_07880</name>
</gene>
<proteinExistence type="inferred from homology"/>
<dbReference type="InterPro" id="IPR001128">
    <property type="entry name" value="Cyt_P450"/>
</dbReference>
<dbReference type="PANTHER" id="PTHR24305:SF77">
    <property type="entry name" value="CYTOCHROME P450 MONOOXYGENASE"/>
    <property type="match status" value="1"/>
</dbReference>
<dbReference type="InterPro" id="IPR050121">
    <property type="entry name" value="Cytochrome_P450_monoxygenase"/>
</dbReference>
<protein>
    <submittedName>
        <fullName evidence="11">Related to pisatin demethylase</fullName>
    </submittedName>
</protein>
<sequence>MAFTELLTSTRTLSAAGILLTLYLVGSWVLEWHRLRHIKGPFLASFSYFWILRTIASGRQGETFRGVSDKYGPLARIGPNEVLTSDPEVLRRTGNTRAKPTYGRSIGYSVSRVDPFHDSLFSTRDTVAHDKLKAKLSFGYGGRENPSLEDGIDEQLVALVDLIRRKYISTDAELRPLDLATASQYFTLDAITRVAYGRPFGFLATDTDVYGYNKMTKRVIPTVGAFKRHGVGKRDCQSEIMFQMVAGSDTTATAIRGTLLNLMTAPHVYTKLQKEIDEAAASGAISPIIKGEEGRKLPYLQAVIYEGIRMNPPFTGLALKQVPPEGDTISGQFIPGGTRVGANFLHMQRSKAIFGGDADLFRPERWLGLDEATTMERRRHVELVFGAGRWGCSGKPVALLELNKVFVELLRRFDFQLINPREPVETFNMNIVLQKNMWVRVTERFPDAPIIFESSSFYQDIQAIKIINMGYPSNYWIHMRVNNHMHRLNDLKLEHAELEQGEFYDPEQQDKVLDAEAVNHLVAKPHKQIEVAAAASGSDPGTKGGYDLYDGDTKICHVAWNCPTMAVADSFSISHCNDNYMVRYKGAHLEHGPIGDVDITVKEIH</sequence>
<keyword evidence="10" id="KW-0472">Membrane</keyword>
<evidence type="ECO:0000256" key="1">
    <source>
        <dbReference type="ARBA" id="ARBA00001971"/>
    </source>
</evidence>
<dbReference type="GO" id="GO:0004497">
    <property type="term" value="F:monooxygenase activity"/>
    <property type="evidence" value="ECO:0007669"/>
    <property type="project" value="UniProtKB-KW"/>
</dbReference>
<keyword evidence="4 9" id="KW-0349">Heme</keyword>
<keyword evidence="8" id="KW-0503">Monooxygenase</keyword>
<feature type="binding site" description="axial binding residue" evidence="9">
    <location>
        <position position="392"/>
    </location>
    <ligand>
        <name>heme</name>
        <dbReference type="ChEBI" id="CHEBI:30413"/>
    </ligand>
    <ligandPart>
        <name>Fe</name>
        <dbReference type="ChEBI" id="CHEBI:18248"/>
    </ligandPart>
</feature>
<dbReference type="Gene3D" id="1.10.630.10">
    <property type="entry name" value="Cytochrome P450"/>
    <property type="match status" value="2"/>
</dbReference>
<evidence type="ECO:0000256" key="6">
    <source>
        <dbReference type="ARBA" id="ARBA00023002"/>
    </source>
</evidence>
<comment type="similarity">
    <text evidence="3">Belongs to the aegerolysin family.</text>
</comment>
<evidence type="ECO:0000256" key="7">
    <source>
        <dbReference type="ARBA" id="ARBA00023004"/>
    </source>
</evidence>
<evidence type="ECO:0000256" key="3">
    <source>
        <dbReference type="ARBA" id="ARBA00010795"/>
    </source>
</evidence>
<keyword evidence="5 9" id="KW-0479">Metal-binding</keyword>
<keyword evidence="6" id="KW-0560">Oxidoreductase</keyword>
<dbReference type="InterPro" id="IPR009413">
    <property type="entry name" value="Aegerolysin-typ"/>
</dbReference>
<dbReference type="GO" id="GO:0005506">
    <property type="term" value="F:iron ion binding"/>
    <property type="evidence" value="ECO:0007669"/>
    <property type="project" value="InterPro"/>
</dbReference>
<organism evidence="11 12">
    <name type="scientific">Cephalotrichum gorgonifer</name>
    <dbReference type="NCBI Taxonomy" id="2041049"/>
    <lineage>
        <taxon>Eukaryota</taxon>
        <taxon>Fungi</taxon>
        <taxon>Dikarya</taxon>
        <taxon>Ascomycota</taxon>
        <taxon>Pezizomycotina</taxon>
        <taxon>Sordariomycetes</taxon>
        <taxon>Hypocreomycetidae</taxon>
        <taxon>Microascales</taxon>
        <taxon>Microascaceae</taxon>
        <taxon>Cephalotrichum</taxon>
    </lineage>
</organism>
<evidence type="ECO:0000313" key="12">
    <source>
        <dbReference type="Proteomes" id="UP001187682"/>
    </source>
</evidence>
<evidence type="ECO:0000256" key="5">
    <source>
        <dbReference type="ARBA" id="ARBA00022723"/>
    </source>
</evidence>
<dbReference type="GO" id="GO:0020037">
    <property type="term" value="F:heme binding"/>
    <property type="evidence" value="ECO:0007669"/>
    <property type="project" value="InterPro"/>
</dbReference>
<dbReference type="CDD" id="cd11060">
    <property type="entry name" value="CYP57A1-like"/>
    <property type="match status" value="1"/>
</dbReference>
<dbReference type="AlphaFoldDB" id="A0AAE8N438"/>